<dbReference type="InterPro" id="IPR052198">
    <property type="entry name" value="IorB_Oxidoreductase"/>
</dbReference>
<accession>A0A255HBS1</accession>
<evidence type="ECO:0000259" key="3">
    <source>
        <dbReference type="Pfam" id="PF01558"/>
    </source>
</evidence>
<evidence type="ECO:0000256" key="2">
    <source>
        <dbReference type="SAM" id="MobiDB-lite"/>
    </source>
</evidence>
<protein>
    <submittedName>
        <fullName evidence="5">Indolepyruvate oxidoreductase</fullName>
    </submittedName>
</protein>
<feature type="compositionally biased region" description="Low complexity" evidence="2">
    <location>
        <begin position="87"/>
        <end position="98"/>
    </location>
</feature>
<evidence type="ECO:0000256" key="1">
    <source>
        <dbReference type="ARBA" id="ARBA00023002"/>
    </source>
</evidence>
<dbReference type="Proteomes" id="UP000216311">
    <property type="component" value="Unassembled WGS sequence"/>
</dbReference>
<feature type="domain" description="Pyruvate/ketoisovalerate oxidoreductase catalytic" evidence="3">
    <location>
        <begin position="96"/>
        <end position="242"/>
    </location>
</feature>
<dbReference type="PANTHER" id="PTHR43854">
    <property type="entry name" value="INDOLEPYRUVATE OXIDOREDUCTASE SUBUNIT IORB"/>
    <property type="match status" value="1"/>
</dbReference>
<dbReference type="Pfam" id="PF01558">
    <property type="entry name" value="POR"/>
    <property type="match status" value="1"/>
</dbReference>
<dbReference type="InterPro" id="IPR046667">
    <property type="entry name" value="DUF6537"/>
</dbReference>
<dbReference type="GO" id="GO:0016903">
    <property type="term" value="F:oxidoreductase activity, acting on the aldehyde or oxo group of donors"/>
    <property type="evidence" value="ECO:0007669"/>
    <property type="project" value="InterPro"/>
</dbReference>
<keyword evidence="1" id="KW-0560">Oxidoreductase</keyword>
<proteinExistence type="predicted"/>
<dbReference type="Gene3D" id="3.40.920.10">
    <property type="entry name" value="Pyruvate-ferredoxin oxidoreductase, PFOR, domain III"/>
    <property type="match status" value="2"/>
</dbReference>
<comment type="caution">
    <text evidence="5">The sequence shown here is derived from an EMBL/GenBank/DDBJ whole genome shotgun (WGS) entry which is preliminary data.</text>
</comment>
<sequence>MNRGSSSWSEGLRPITVAVLAMGGEGGGVLSNWIADTARAQGWTTQNTSVAGVAQRTGATVYYIELYPTRGGSAPTPPAASVAEHTPGGSAPSSLGGPVATVTRAEPILSTMPTPGEVDVVIASELMEAGRAVQRGFVTPDRTTLIASTNRVYSIAEKSGPADARVDSEKLLQGAQLAARRLVAADFNTLATQARSVISASLFGALAGSGALPFTREQFEQTIRDTGKGVDASLRAFADGFDVAQRAEAEPAPSTETSSQKVFLTIGTRPRTAAEKQAERDVELRRLADDDPTQLVGSSLARQAQRVARAYPEPARLMLLRGITRVALYQDSAYADRYLDRVARLEGYETDPEGPARLTTEAARWIALWMCYQDTIHVALQKVRPARIAGIRDEARAGDDQPIAVREYLHPQLEEITDTLPVKLGETLRDSPAFGRLVHFFAHKGIVVNTTSVVGFTTLSTLARLRPIRPRSLRFQHEQAEIDAWLDRAVRISRTDYDLACEVLCCARVLKGYGETWERGEKHFAELMASADVLVGQPDAAAQLARQRDAALAHVD</sequence>
<keyword evidence="6" id="KW-1185">Reference proteome</keyword>
<dbReference type="OrthoDB" id="1490270at2"/>
<dbReference type="EMBL" id="NMVQ01000001">
    <property type="protein sequence ID" value="OYO25037.1"/>
    <property type="molecule type" value="Genomic_DNA"/>
</dbReference>
<dbReference type="PANTHER" id="PTHR43854:SF1">
    <property type="entry name" value="INDOLEPYRUVATE OXIDOREDUCTASE SUBUNIT IORB"/>
    <property type="match status" value="1"/>
</dbReference>
<dbReference type="InterPro" id="IPR002869">
    <property type="entry name" value="Pyrv_flavodox_OxRed_cen"/>
</dbReference>
<name>A0A255HBS1_9ACTN</name>
<evidence type="ECO:0000313" key="6">
    <source>
        <dbReference type="Proteomes" id="UP000216311"/>
    </source>
</evidence>
<dbReference type="NCBIfam" id="NF006179">
    <property type="entry name" value="PRK08312.1"/>
    <property type="match status" value="1"/>
</dbReference>
<gene>
    <name evidence="5" type="ORF">CGZ93_00800</name>
</gene>
<dbReference type="InterPro" id="IPR019752">
    <property type="entry name" value="Pyrv/ketoisovalerate_OxRed_cat"/>
</dbReference>
<reference evidence="5 6" key="1">
    <citation type="submission" date="2017-07" db="EMBL/GenBank/DDBJ databases">
        <title>Draft whole genome sequences of clinical Proprionibacteriaceae strains.</title>
        <authorList>
            <person name="Bernier A.-M."/>
            <person name="Bernard K."/>
            <person name="Domingo M.-C."/>
        </authorList>
    </citation>
    <scope>NUCLEOTIDE SEQUENCE [LARGE SCALE GENOMIC DNA]</scope>
    <source>
        <strain evidence="5 6">NML 130396</strain>
    </source>
</reference>
<evidence type="ECO:0000313" key="5">
    <source>
        <dbReference type="EMBL" id="OYO25037.1"/>
    </source>
</evidence>
<evidence type="ECO:0000259" key="4">
    <source>
        <dbReference type="Pfam" id="PF20169"/>
    </source>
</evidence>
<dbReference type="Pfam" id="PF20169">
    <property type="entry name" value="DUF6537"/>
    <property type="match status" value="1"/>
</dbReference>
<feature type="region of interest" description="Disordered" evidence="2">
    <location>
        <begin position="73"/>
        <end position="98"/>
    </location>
</feature>
<dbReference type="AlphaFoldDB" id="A0A255HBS1"/>
<organism evidence="5 6">
    <name type="scientific">Enemella dayhoffiae</name>
    <dbReference type="NCBI Taxonomy" id="2016507"/>
    <lineage>
        <taxon>Bacteria</taxon>
        <taxon>Bacillati</taxon>
        <taxon>Actinomycetota</taxon>
        <taxon>Actinomycetes</taxon>
        <taxon>Propionibacteriales</taxon>
        <taxon>Propionibacteriaceae</taxon>
        <taxon>Enemella</taxon>
    </lineage>
</organism>
<feature type="domain" description="DUF6537" evidence="4">
    <location>
        <begin position="318"/>
        <end position="528"/>
    </location>
</feature>
<dbReference type="RefSeq" id="WP_094362244.1">
    <property type="nucleotide sequence ID" value="NZ_NMVQ01000001.1"/>
</dbReference>
<keyword evidence="5" id="KW-0670">Pyruvate</keyword>